<keyword evidence="8" id="KW-0969">Cilium</keyword>
<reference evidence="8 9" key="1">
    <citation type="journal article" date="2017" name="Int. J. Syst. Evol. Microbiol.">
        <title>Ramlibacter alkalitolerans sp. nov., alkali-tolerant bacterium isolated from soil of ginseng.</title>
        <authorList>
            <person name="Lee D.H."/>
            <person name="Cha C.J."/>
        </authorList>
    </citation>
    <scope>NUCLEOTIDE SEQUENCE [LARGE SCALE GENOMIC DNA]</scope>
    <source>
        <strain evidence="8 9">KACC 19305</strain>
    </source>
</reference>
<proteinExistence type="inferred from homology"/>
<organism evidence="8 9">
    <name type="scientific">Ramlibacter alkalitolerans</name>
    <dbReference type="NCBI Taxonomy" id="2039631"/>
    <lineage>
        <taxon>Bacteria</taxon>
        <taxon>Pseudomonadati</taxon>
        <taxon>Pseudomonadota</taxon>
        <taxon>Betaproteobacteria</taxon>
        <taxon>Burkholderiales</taxon>
        <taxon>Comamonadaceae</taxon>
        <taxon>Ramlibacter</taxon>
    </lineage>
</organism>
<keyword evidence="9" id="KW-1185">Reference proteome</keyword>
<evidence type="ECO:0000313" key="8">
    <source>
        <dbReference type="EMBL" id="MBL0424892.1"/>
    </source>
</evidence>
<keyword evidence="2 7" id="KW-0812">Transmembrane</keyword>
<dbReference type="EMBL" id="JAEQND010000003">
    <property type="protein sequence ID" value="MBL0424892.1"/>
    <property type="molecule type" value="Genomic_DNA"/>
</dbReference>
<dbReference type="RefSeq" id="WP_201688118.1">
    <property type="nucleotide sequence ID" value="NZ_JAEQND010000003.1"/>
</dbReference>
<comment type="subcellular location">
    <subcellularLocation>
        <location evidence="7">Cell membrane</location>
    </subcellularLocation>
    <subcellularLocation>
        <location evidence="7">Bacterial flagellum basal body</location>
    </subcellularLocation>
</comment>
<comment type="similarity">
    <text evidence="6 7">Belongs to the FliO/MopB family.</text>
</comment>
<evidence type="ECO:0000256" key="1">
    <source>
        <dbReference type="ARBA" id="ARBA00022475"/>
    </source>
</evidence>
<dbReference type="InterPro" id="IPR022781">
    <property type="entry name" value="Flagellar_biosynth_FliO"/>
</dbReference>
<feature type="transmembrane region" description="Helical" evidence="7">
    <location>
        <begin position="6"/>
        <end position="25"/>
    </location>
</feature>
<keyword evidence="8" id="KW-0966">Cell projection</keyword>
<keyword evidence="1 7" id="KW-1003">Cell membrane</keyword>
<sequence>MASPAWSLLMLLVVMALIPLVLWALKRLQNLRPAGAPRPLELAGQLALGPRERVVLVRLNQRMLVLGVTPQQVTLLAEDAAAGFPASASAAAGHAFAGVLGALTAARPGAPR</sequence>
<dbReference type="InterPro" id="IPR052205">
    <property type="entry name" value="FliO/MopB"/>
</dbReference>
<dbReference type="Pfam" id="PF04347">
    <property type="entry name" value="FliO"/>
    <property type="match status" value="1"/>
</dbReference>
<evidence type="ECO:0000256" key="6">
    <source>
        <dbReference type="ARBA" id="ARBA00037937"/>
    </source>
</evidence>
<evidence type="ECO:0000256" key="4">
    <source>
        <dbReference type="ARBA" id="ARBA00023136"/>
    </source>
</evidence>
<dbReference type="NCBIfam" id="TIGR03500">
    <property type="entry name" value="FliO_TIGR"/>
    <property type="match status" value="1"/>
</dbReference>
<gene>
    <name evidence="8" type="primary">fliO</name>
    <name evidence="8" type="ORF">JI746_07215</name>
</gene>
<dbReference type="PANTHER" id="PTHR38766:SF1">
    <property type="entry name" value="FLAGELLAR PROTEIN FLIO"/>
    <property type="match status" value="1"/>
</dbReference>
<keyword evidence="5 7" id="KW-0975">Bacterial flagellum</keyword>
<keyword evidence="3 7" id="KW-1133">Transmembrane helix</keyword>
<keyword evidence="8" id="KW-0282">Flagellum</keyword>
<evidence type="ECO:0000313" key="9">
    <source>
        <dbReference type="Proteomes" id="UP000622707"/>
    </source>
</evidence>
<evidence type="ECO:0000256" key="2">
    <source>
        <dbReference type="ARBA" id="ARBA00022692"/>
    </source>
</evidence>
<evidence type="ECO:0000256" key="5">
    <source>
        <dbReference type="ARBA" id="ARBA00023143"/>
    </source>
</evidence>
<keyword evidence="4 7" id="KW-0472">Membrane</keyword>
<name>A0ABS1JKW9_9BURK</name>
<evidence type="ECO:0000256" key="3">
    <source>
        <dbReference type="ARBA" id="ARBA00022989"/>
    </source>
</evidence>
<dbReference type="Proteomes" id="UP000622707">
    <property type="component" value="Unassembled WGS sequence"/>
</dbReference>
<protein>
    <recommendedName>
        <fullName evidence="7">Flagellar protein</fullName>
    </recommendedName>
</protein>
<comment type="caution">
    <text evidence="8">The sequence shown here is derived from an EMBL/GenBank/DDBJ whole genome shotgun (WGS) entry which is preliminary data.</text>
</comment>
<evidence type="ECO:0000256" key="7">
    <source>
        <dbReference type="RuleBase" id="RU362064"/>
    </source>
</evidence>
<accession>A0ABS1JKW9</accession>
<dbReference type="PANTHER" id="PTHR38766">
    <property type="entry name" value="FLAGELLAR PROTEIN FLIO"/>
    <property type="match status" value="1"/>
</dbReference>